<evidence type="ECO:0000259" key="1">
    <source>
        <dbReference type="Pfam" id="PF05272"/>
    </source>
</evidence>
<dbReference type="Proteomes" id="UP000190816">
    <property type="component" value="Unassembled WGS sequence"/>
</dbReference>
<gene>
    <name evidence="2" type="ORF">BAY32_08045</name>
</gene>
<name>A0AAJ3NB99_9FLAO</name>
<accession>A0AAJ3NB99</accession>
<organism evidence="2 3">
    <name type="scientific">Elizabethkingia ursingii</name>
    <dbReference type="NCBI Taxonomy" id="1756150"/>
    <lineage>
        <taxon>Bacteria</taxon>
        <taxon>Pseudomonadati</taxon>
        <taxon>Bacteroidota</taxon>
        <taxon>Flavobacteriia</taxon>
        <taxon>Flavobacteriales</taxon>
        <taxon>Weeksellaceae</taxon>
        <taxon>Elizabethkingia</taxon>
    </lineage>
</organism>
<protein>
    <submittedName>
        <fullName evidence="2">Virulence-associated e family protein</fullName>
    </submittedName>
</protein>
<dbReference type="AlphaFoldDB" id="A0AAJ3NB99"/>
<proteinExistence type="predicted"/>
<dbReference type="EMBL" id="MAIC01000015">
    <property type="protein sequence ID" value="OPB74283.1"/>
    <property type="molecule type" value="Genomic_DNA"/>
</dbReference>
<dbReference type="SUPFAM" id="SSF52540">
    <property type="entry name" value="P-loop containing nucleoside triphosphate hydrolases"/>
    <property type="match status" value="1"/>
</dbReference>
<dbReference type="PANTHER" id="PTHR34985:SF1">
    <property type="entry name" value="SLR0554 PROTEIN"/>
    <property type="match status" value="1"/>
</dbReference>
<dbReference type="KEGG" id="ego:BBD34_12145"/>
<dbReference type="InterPro" id="IPR027417">
    <property type="entry name" value="P-loop_NTPase"/>
</dbReference>
<sequence>MTITEQNKDKEQLNIETFQKCVIETDKDYEFIDGQKDNYVRTLADHCNQNGIPIDKAKILIKEKHNFDDELVTKIINKEYSDKKAFGIANKKSIETFLNETYKFRYNEVLGKIEVQIISSAAYKPLDDYGLNSICRILEVSGYKTSPQKLHNLLVSDFTPRYNPFKEYLINLPKWDGKDYIKEFSDLVTTDDKDFWKEALTKWLIALIACSTDNAIMNQSVIVLNGGQGVGKSRFISKILPPELRDYKYSGTINPHNKDSLILLSEKILIDLDELGSLNRKDEKAMKELITKADVQLRKPYGRITETLPRRASFIGSVNDGEFLMDMTGNRRFLCFEATKIDYDSEINYQGLYSQILHLYTSGFKYWFDGDEIRKIDEKNEKFRAKNPIEELILSEYTPCAEELADDFLSSTQILHNLREKHSISLDTSNSIAVGKIMKKHGFLKVKKENIYKYAIKNN</sequence>
<evidence type="ECO:0000313" key="2">
    <source>
        <dbReference type="EMBL" id="OPB74283.1"/>
    </source>
</evidence>
<reference evidence="2 3" key="1">
    <citation type="submission" date="2016-06" db="EMBL/GenBank/DDBJ databases">
        <authorList>
            <person name="Nicholson A.C."/>
        </authorList>
    </citation>
    <scope>NUCLEOTIDE SEQUENCE [LARGE SCALE GENOMIC DNA]</scope>
    <source>
        <strain evidence="2 3">G4123</strain>
    </source>
</reference>
<dbReference type="RefSeq" id="WP_078403499.1">
    <property type="nucleotide sequence ID" value="NZ_CP016377.1"/>
</dbReference>
<dbReference type="InterPro" id="IPR007936">
    <property type="entry name" value="VapE-like_dom"/>
</dbReference>
<dbReference type="PANTHER" id="PTHR34985">
    <property type="entry name" value="SLR0554 PROTEIN"/>
    <property type="match status" value="1"/>
</dbReference>
<dbReference type="Pfam" id="PF05272">
    <property type="entry name" value="VapE-like_dom"/>
    <property type="match status" value="1"/>
</dbReference>
<feature type="domain" description="Virulence-associated protein E-like" evidence="1">
    <location>
        <begin position="174"/>
        <end position="384"/>
    </location>
</feature>
<comment type="caution">
    <text evidence="2">The sequence shown here is derived from an EMBL/GenBank/DDBJ whole genome shotgun (WGS) entry which is preliminary data.</text>
</comment>
<evidence type="ECO:0000313" key="3">
    <source>
        <dbReference type="Proteomes" id="UP000190816"/>
    </source>
</evidence>